<feature type="transmembrane region" description="Helical" evidence="6">
    <location>
        <begin position="202"/>
        <end position="223"/>
    </location>
</feature>
<feature type="transmembrane region" description="Helical" evidence="6">
    <location>
        <begin position="31"/>
        <end position="56"/>
    </location>
</feature>
<feature type="transmembrane region" description="Helical" evidence="6">
    <location>
        <begin position="162"/>
        <end position="181"/>
    </location>
</feature>
<evidence type="ECO:0000256" key="3">
    <source>
        <dbReference type="ARBA" id="ARBA00022692"/>
    </source>
</evidence>
<name>A0ABN8Q602_9CNID</name>
<proteinExistence type="inferred from homology"/>
<evidence type="ECO:0000256" key="1">
    <source>
        <dbReference type="ARBA" id="ARBA00004141"/>
    </source>
</evidence>
<evidence type="ECO:0000256" key="5">
    <source>
        <dbReference type="ARBA" id="ARBA00023136"/>
    </source>
</evidence>
<protein>
    <recommendedName>
        <fullName evidence="9">Solute carrier family 23 member 2</fullName>
    </recommendedName>
</protein>
<accession>A0ABN8Q602</accession>
<evidence type="ECO:0000256" key="2">
    <source>
        <dbReference type="ARBA" id="ARBA00008821"/>
    </source>
</evidence>
<evidence type="ECO:0008006" key="9">
    <source>
        <dbReference type="Google" id="ProtNLM"/>
    </source>
</evidence>
<gene>
    <name evidence="7" type="ORF">PEVE_00002683</name>
</gene>
<evidence type="ECO:0000256" key="6">
    <source>
        <dbReference type="SAM" id="Phobius"/>
    </source>
</evidence>
<dbReference type="InterPro" id="IPR006043">
    <property type="entry name" value="NCS2"/>
</dbReference>
<feature type="transmembrane region" description="Helical" evidence="6">
    <location>
        <begin position="96"/>
        <end position="114"/>
    </location>
</feature>
<feature type="transmembrane region" description="Helical" evidence="6">
    <location>
        <begin position="135"/>
        <end position="156"/>
    </location>
</feature>
<evidence type="ECO:0000256" key="4">
    <source>
        <dbReference type="ARBA" id="ARBA00022989"/>
    </source>
</evidence>
<dbReference type="PANTHER" id="PTHR11119">
    <property type="entry name" value="XANTHINE-URACIL / VITAMIN C PERMEASE FAMILY MEMBER"/>
    <property type="match status" value="1"/>
</dbReference>
<comment type="similarity">
    <text evidence="2">Belongs to the nucleobase:cation symporter-2 (NCS2) (TC 2.A.40) family.</text>
</comment>
<evidence type="ECO:0000313" key="8">
    <source>
        <dbReference type="Proteomes" id="UP001159427"/>
    </source>
</evidence>
<dbReference type="EMBL" id="CALNXI010001159">
    <property type="protein sequence ID" value="CAH3157969.1"/>
    <property type="molecule type" value="Genomic_DNA"/>
</dbReference>
<dbReference type="Pfam" id="PF00860">
    <property type="entry name" value="Xan_ur_permease"/>
    <property type="match status" value="1"/>
</dbReference>
<keyword evidence="8" id="KW-1185">Reference proteome</keyword>
<evidence type="ECO:0000313" key="7">
    <source>
        <dbReference type="EMBL" id="CAH3157969.1"/>
    </source>
</evidence>
<keyword evidence="3 6" id="KW-0812">Transmembrane</keyword>
<organism evidence="7 8">
    <name type="scientific">Porites evermanni</name>
    <dbReference type="NCBI Taxonomy" id="104178"/>
    <lineage>
        <taxon>Eukaryota</taxon>
        <taxon>Metazoa</taxon>
        <taxon>Cnidaria</taxon>
        <taxon>Anthozoa</taxon>
        <taxon>Hexacorallia</taxon>
        <taxon>Scleractinia</taxon>
        <taxon>Fungiina</taxon>
        <taxon>Poritidae</taxon>
        <taxon>Porites</taxon>
    </lineage>
</organism>
<keyword evidence="4 6" id="KW-1133">Transmembrane helix</keyword>
<keyword evidence="5 6" id="KW-0472">Membrane</keyword>
<feature type="transmembrane region" description="Helical" evidence="6">
    <location>
        <begin position="229"/>
        <end position="247"/>
    </location>
</feature>
<comment type="subcellular location">
    <subcellularLocation>
        <location evidence="1">Membrane</location>
        <topology evidence="1">Multi-pass membrane protein</topology>
    </subcellularLocation>
</comment>
<reference evidence="7 8" key="1">
    <citation type="submission" date="2022-05" db="EMBL/GenBank/DDBJ databases">
        <authorList>
            <consortium name="Genoscope - CEA"/>
            <person name="William W."/>
        </authorList>
    </citation>
    <scope>NUCLEOTIDE SEQUENCE [LARGE SCALE GENOMIC DNA]</scope>
</reference>
<feature type="transmembrane region" description="Helical" evidence="6">
    <location>
        <begin position="68"/>
        <end position="90"/>
    </location>
</feature>
<dbReference type="Proteomes" id="UP001159427">
    <property type="component" value="Unassembled WGS sequence"/>
</dbReference>
<sequence>MASEDCLQEETNARRKNALGLSYVIDECPPWYLSIVLGFQHYLTMFGSTLAIPLVLAKPMCYDQNPLATSEIISTIFFVSGLCTLLQTIFGNRLPIVQGGTFSFLTPTIAILSLPKWQCPSSSAPTMTPTEILKLSLTFAVNATLNLSNYGIFVAMTETKTLKLMLLLLLLLYFSDANVSTNLPTTVFTDAWKPRMREIQGAIMVAAMFQILIGFTGLVGFLLRFVGPLTIAPTITLVGLALFQASADFSGIKTI</sequence>
<comment type="caution">
    <text evidence="7">The sequence shown here is derived from an EMBL/GenBank/DDBJ whole genome shotgun (WGS) entry which is preliminary data.</text>
</comment>